<organism evidence="1">
    <name type="scientific">hydrothermal vent metagenome</name>
    <dbReference type="NCBI Taxonomy" id="652676"/>
    <lineage>
        <taxon>unclassified sequences</taxon>
        <taxon>metagenomes</taxon>
        <taxon>ecological metagenomes</taxon>
    </lineage>
</organism>
<name>A0A3B0XRN3_9ZZZZ</name>
<gene>
    <name evidence="1" type="ORF">MNBD_GAMMA11-1097</name>
</gene>
<reference evidence="1" key="1">
    <citation type="submission" date="2018-06" db="EMBL/GenBank/DDBJ databases">
        <authorList>
            <person name="Zhirakovskaya E."/>
        </authorList>
    </citation>
    <scope>NUCLEOTIDE SEQUENCE</scope>
</reference>
<dbReference type="AlphaFoldDB" id="A0A3B0XRN3"/>
<protein>
    <submittedName>
        <fullName evidence="1">Uncharacterized protein</fullName>
    </submittedName>
</protein>
<proteinExistence type="predicted"/>
<sequence>MTDAANILDISRQYMRKILNDARFMAPDPVHQGATVIYHFSEILKCLKEANWKNIEADLLDIAETNKKINIYKQLLGSMSSSNRETFNCISQIIPEDVKSILENTSQIVR</sequence>
<evidence type="ECO:0000313" key="1">
    <source>
        <dbReference type="EMBL" id="VAW59016.1"/>
    </source>
</evidence>
<dbReference type="EMBL" id="UOFG01000058">
    <property type="protein sequence ID" value="VAW59016.1"/>
    <property type="molecule type" value="Genomic_DNA"/>
</dbReference>
<accession>A0A3B0XRN3</accession>